<feature type="domain" description="Metallo-beta-lactamase" evidence="1">
    <location>
        <begin position="49"/>
        <end position="218"/>
    </location>
</feature>
<dbReference type="AlphaFoldDB" id="A0A0C1IVL6"/>
<dbReference type="InterPro" id="IPR001279">
    <property type="entry name" value="Metallo-B-lactamas"/>
</dbReference>
<dbReference type="Pfam" id="PF00753">
    <property type="entry name" value="Lactamase_B"/>
    <property type="match status" value="1"/>
</dbReference>
<dbReference type="InterPro" id="IPR050855">
    <property type="entry name" value="NDM-1-like"/>
</dbReference>
<dbReference type="CDD" id="cd16276">
    <property type="entry name" value="metallo-hydrolase-like_MBL-fold"/>
    <property type="match status" value="1"/>
</dbReference>
<dbReference type="EMBL" id="JSVC01000012">
    <property type="protein sequence ID" value="KIC94499.1"/>
    <property type="molecule type" value="Genomic_DNA"/>
</dbReference>
<dbReference type="Gene3D" id="3.60.15.10">
    <property type="entry name" value="Ribonuclease Z/Hydroxyacylglutathione hydrolase-like"/>
    <property type="match status" value="1"/>
</dbReference>
<evidence type="ECO:0000313" key="3">
    <source>
        <dbReference type="Proteomes" id="UP000031408"/>
    </source>
</evidence>
<gene>
    <name evidence="2" type="ORF">OI18_11365</name>
</gene>
<evidence type="ECO:0000259" key="1">
    <source>
        <dbReference type="SMART" id="SM00849"/>
    </source>
</evidence>
<proteinExistence type="predicted"/>
<evidence type="ECO:0000313" key="2">
    <source>
        <dbReference type="EMBL" id="KIC94499.1"/>
    </source>
</evidence>
<keyword evidence="3" id="KW-1185">Reference proteome</keyword>
<dbReference type="PANTHER" id="PTHR42951">
    <property type="entry name" value="METALLO-BETA-LACTAMASE DOMAIN-CONTAINING"/>
    <property type="match status" value="1"/>
</dbReference>
<protein>
    <submittedName>
        <fullName evidence="2">Beta-lactamase</fullName>
    </submittedName>
</protein>
<comment type="caution">
    <text evidence="2">The sequence shown here is derived from an EMBL/GenBank/DDBJ whole genome shotgun (WGS) entry which is preliminary data.</text>
</comment>
<accession>A0A0C1IVL6</accession>
<dbReference type="Proteomes" id="UP000031408">
    <property type="component" value="Unassembled WGS sequence"/>
</dbReference>
<dbReference type="SUPFAM" id="SSF56281">
    <property type="entry name" value="Metallo-hydrolase/oxidoreductase"/>
    <property type="match status" value="1"/>
</dbReference>
<reference evidence="2 3" key="1">
    <citation type="submission" date="2014-11" db="EMBL/GenBank/DDBJ databases">
        <title>Genome sequence of Flavihumibacter solisilvae 3-3.</title>
        <authorList>
            <person name="Zhou G."/>
            <person name="Li M."/>
            <person name="Wang G."/>
        </authorList>
    </citation>
    <scope>NUCLEOTIDE SEQUENCE [LARGE SCALE GENOMIC DNA]</scope>
    <source>
        <strain evidence="2 3">3-3</strain>
    </source>
</reference>
<dbReference type="SMART" id="SM00849">
    <property type="entry name" value="Lactamase_B"/>
    <property type="match status" value="1"/>
</dbReference>
<dbReference type="OrthoDB" id="9769598at2"/>
<organism evidence="2 3">
    <name type="scientific">Flavihumibacter solisilvae</name>
    <dbReference type="NCBI Taxonomy" id="1349421"/>
    <lineage>
        <taxon>Bacteria</taxon>
        <taxon>Pseudomonadati</taxon>
        <taxon>Bacteroidota</taxon>
        <taxon>Chitinophagia</taxon>
        <taxon>Chitinophagales</taxon>
        <taxon>Chitinophagaceae</taxon>
        <taxon>Flavihumibacter</taxon>
    </lineage>
</organism>
<sequence>MPQIPTIGQRISKYQPINESAKGPALEPNKGYRLQKLGRDLYMITDNVYQSMFMVYDKGVVVVDAPPPYEQYIKKAIAEVTDKPITHVVYSHSHTDHIGGTKNLELGKDVAIIAHDETKRLLQRAKDPNRPVPTITFSDKYLLKAGNQTLELSYHGNGHEPGNIFIYAPEQKTLMVVDVVFPGWMPWRRFAVSQDVPGYFAQVEEINSMKWETLVSGHVQRTGSHADVALQLEFMNDLKREALKALQSTKPGEEIDEADKNNAWALFDNYIDRVAIQIVNALTPKWSTKLAAFDVYIWDQAYAMEQSLRIDQQ</sequence>
<name>A0A0C1IVL6_9BACT</name>
<dbReference type="InterPro" id="IPR036866">
    <property type="entry name" value="RibonucZ/Hydroxyglut_hydro"/>
</dbReference>